<sequence>MKLVVSVFITLLLCERFSPIRCSAGDNSRVYTSCLSKFEKENCTNNGQSFKSKSALQQDFWSRLMQWTCRDECRYQCMWITVTMFHNAGEDTPKFHGRWPFVRILGMQEPASVFASVLNFAANAYMYRKLRRLPTTKSYVAPFIKLWHGFAMVCMNAWTWSTIFHTRDTWFTEFMDYACALSMVMGLFVTAVVRVFYSRSKLMTFTVLLVPLFYFVTHVRYLYSGVINYDYNMKVNVVFGVLGSLIWLAVSWRQWRSGRRYAWRMLAFTLLSGAALSLELFDFPPKLSVWDAHALWHLSTAPLPLLFYKYVIDDLRYLASRDLEKFALKLT</sequence>
<accession>A0A2A4J571</accession>
<feature type="signal peptide" evidence="8">
    <location>
        <begin position="1"/>
        <end position="22"/>
    </location>
</feature>
<protein>
    <recommendedName>
        <fullName evidence="8">Post-GPI attachment to proteins factor 3</fullName>
    </recommendedName>
</protein>
<feature type="transmembrane region" description="Helical" evidence="8">
    <location>
        <begin position="139"/>
        <end position="160"/>
    </location>
</feature>
<keyword evidence="3 8" id="KW-0337">GPI-anchor biosynthesis</keyword>
<proteinExistence type="inferred from homology"/>
<dbReference type="PANTHER" id="PTHR13148:SF0">
    <property type="entry name" value="POST-GPI ATTACHMENT TO PROTEINS FACTOR 3"/>
    <property type="match status" value="1"/>
</dbReference>
<comment type="subcellular location">
    <subcellularLocation>
        <location evidence="1">Endomembrane system</location>
        <topology evidence="1">Multi-pass membrane protein</topology>
    </subcellularLocation>
    <subcellularLocation>
        <location evidence="8">Golgi apparatus membrane</location>
        <topology evidence="8">Multi-pass membrane protein</topology>
    </subcellularLocation>
</comment>
<keyword evidence="8" id="KW-0333">Golgi apparatus</keyword>
<evidence type="ECO:0000256" key="8">
    <source>
        <dbReference type="RuleBase" id="RU365066"/>
    </source>
</evidence>
<dbReference type="GO" id="GO:0000139">
    <property type="term" value="C:Golgi membrane"/>
    <property type="evidence" value="ECO:0007669"/>
    <property type="project" value="UniProtKB-SubCell"/>
</dbReference>
<name>A0A2A4J571_HELVI</name>
<evidence type="ECO:0000256" key="1">
    <source>
        <dbReference type="ARBA" id="ARBA00004127"/>
    </source>
</evidence>
<dbReference type="InterPro" id="IPR007217">
    <property type="entry name" value="Per1-like"/>
</dbReference>
<dbReference type="EMBL" id="NWSH01003313">
    <property type="protein sequence ID" value="PCG66580.1"/>
    <property type="molecule type" value="Genomic_DNA"/>
</dbReference>
<organism evidence="9">
    <name type="scientific">Heliothis virescens</name>
    <name type="common">Tobacco budworm moth</name>
    <dbReference type="NCBI Taxonomy" id="7102"/>
    <lineage>
        <taxon>Eukaryota</taxon>
        <taxon>Metazoa</taxon>
        <taxon>Ecdysozoa</taxon>
        <taxon>Arthropoda</taxon>
        <taxon>Hexapoda</taxon>
        <taxon>Insecta</taxon>
        <taxon>Pterygota</taxon>
        <taxon>Neoptera</taxon>
        <taxon>Endopterygota</taxon>
        <taxon>Lepidoptera</taxon>
        <taxon>Glossata</taxon>
        <taxon>Ditrysia</taxon>
        <taxon>Noctuoidea</taxon>
        <taxon>Noctuidae</taxon>
        <taxon>Heliothinae</taxon>
        <taxon>Heliothis</taxon>
    </lineage>
</organism>
<keyword evidence="5 8" id="KW-0732">Signal</keyword>
<feature type="chain" id="PRO_5016478232" description="Post-GPI attachment to proteins factor 3" evidence="8">
    <location>
        <begin position="23"/>
        <end position="331"/>
    </location>
</feature>
<dbReference type="Pfam" id="PF04080">
    <property type="entry name" value="Per1"/>
    <property type="match status" value="1"/>
</dbReference>
<feature type="transmembrane region" description="Helical" evidence="8">
    <location>
        <begin position="204"/>
        <end position="223"/>
    </location>
</feature>
<reference evidence="9" key="1">
    <citation type="submission" date="2017-09" db="EMBL/GenBank/DDBJ databases">
        <title>Contemporary evolution of a Lepidopteran species, Heliothis virescens, in response to modern agricultural practices.</title>
        <authorList>
            <person name="Fritz M.L."/>
            <person name="Deyonke A.M."/>
            <person name="Papanicolaou A."/>
            <person name="Micinski S."/>
            <person name="Westbrook J."/>
            <person name="Gould F."/>
        </authorList>
    </citation>
    <scope>NUCLEOTIDE SEQUENCE [LARGE SCALE GENOMIC DNA]</scope>
    <source>
        <strain evidence="9">HvINT-</strain>
        <tissue evidence="9">Whole body</tissue>
    </source>
</reference>
<dbReference type="GO" id="GO:0005789">
    <property type="term" value="C:endoplasmic reticulum membrane"/>
    <property type="evidence" value="ECO:0007669"/>
    <property type="project" value="TreeGrafter"/>
</dbReference>
<comment type="function">
    <text evidence="8">Involved in the lipid remodeling steps of GPI-anchor maturation.</text>
</comment>
<evidence type="ECO:0000256" key="5">
    <source>
        <dbReference type="ARBA" id="ARBA00022729"/>
    </source>
</evidence>
<comment type="similarity">
    <text evidence="2 8">Belongs to the PGAP3 family.</text>
</comment>
<gene>
    <name evidence="9" type="ORF">B5V51_7528</name>
</gene>
<feature type="transmembrane region" description="Helical" evidence="8">
    <location>
        <begin position="261"/>
        <end position="281"/>
    </location>
</feature>
<dbReference type="PANTHER" id="PTHR13148">
    <property type="entry name" value="PER1-RELATED"/>
    <property type="match status" value="1"/>
</dbReference>
<dbReference type="STRING" id="7102.A0A2A4J571"/>
<evidence type="ECO:0000313" key="9">
    <source>
        <dbReference type="EMBL" id="PCG66580.1"/>
    </source>
</evidence>
<keyword evidence="4 8" id="KW-0812">Transmembrane</keyword>
<dbReference type="GO" id="GO:0016788">
    <property type="term" value="F:hydrolase activity, acting on ester bonds"/>
    <property type="evidence" value="ECO:0007669"/>
    <property type="project" value="TreeGrafter"/>
</dbReference>
<dbReference type="GO" id="GO:0006506">
    <property type="term" value="P:GPI anchor biosynthetic process"/>
    <property type="evidence" value="ECO:0007669"/>
    <property type="project" value="UniProtKB-KW"/>
</dbReference>
<feature type="transmembrane region" description="Helical" evidence="8">
    <location>
        <begin position="235"/>
        <end position="252"/>
    </location>
</feature>
<feature type="transmembrane region" description="Helical" evidence="8">
    <location>
        <begin position="293"/>
        <end position="311"/>
    </location>
</feature>
<evidence type="ECO:0000256" key="6">
    <source>
        <dbReference type="ARBA" id="ARBA00022989"/>
    </source>
</evidence>
<evidence type="ECO:0000256" key="3">
    <source>
        <dbReference type="ARBA" id="ARBA00022502"/>
    </source>
</evidence>
<evidence type="ECO:0000256" key="4">
    <source>
        <dbReference type="ARBA" id="ARBA00022692"/>
    </source>
</evidence>
<comment type="caution">
    <text evidence="9">The sequence shown here is derived from an EMBL/GenBank/DDBJ whole genome shotgun (WGS) entry which is preliminary data.</text>
</comment>
<evidence type="ECO:0000256" key="2">
    <source>
        <dbReference type="ARBA" id="ARBA00006387"/>
    </source>
</evidence>
<evidence type="ECO:0000256" key="7">
    <source>
        <dbReference type="ARBA" id="ARBA00023136"/>
    </source>
</evidence>
<keyword evidence="7 8" id="KW-0472">Membrane</keyword>
<keyword evidence="6 8" id="KW-1133">Transmembrane helix</keyword>
<feature type="transmembrane region" description="Helical" evidence="8">
    <location>
        <begin position="180"/>
        <end position="197"/>
    </location>
</feature>
<feature type="transmembrane region" description="Helical" evidence="8">
    <location>
        <begin position="110"/>
        <end position="127"/>
    </location>
</feature>
<dbReference type="AlphaFoldDB" id="A0A2A4J571"/>